<accession>A0ABW8YV92</accession>
<dbReference type="EMBL" id="JBELPZ010000005">
    <property type="protein sequence ID" value="MFL9844168.1"/>
    <property type="molecule type" value="Genomic_DNA"/>
</dbReference>
<proteinExistence type="predicted"/>
<name>A0ABW8YV92_9FLAO</name>
<comment type="caution">
    <text evidence="1">The sequence shown here is derived from an EMBL/GenBank/DDBJ whole genome shotgun (WGS) entry which is preliminary data.</text>
</comment>
<evidence type="ECO:0008006" key="3">
    <source>
        <dbReference type="Google" id="ProtNLM"/>
    </source>
</evidence>
<sequence length="324" mass="37447">MNYNEHYSNIKSVFQELDLVKESEFSLFKDSISAQEIINLCIQLSENASKKLNINLNFGVVYSQKFNACAKTKNNSAVIIFNLGLIDKQEAISSDSAEIFASLSFQSNNQNSLNAIVKSCCITYLFYHELAHVLHLLKFNSNSEFSLQEKYSNEECFEIRNHIYEIDADRFGASMAAHLLLEKIMNSDYKFETMLLFNTLTLLLFSIGNTIIEFSGNQFQNIYYKENSHPHPYIRIVMCNEQILSFFHKNINASSQLLELALQRAGNMIKQITYSDGRKVDYEKLFSTNEQEISNYIDEIENLYDNYTELTKHKAQQIFNSLSN</sequence>
<evidence type="ECO:0000313" key="1">
    <source>
        <dbReference type="EMBL" id="MFL9844168.1"/>
    </source>
</evidence>
<evidence type="ECO:0000313" key="2">
    <source>
        <dbReference type="Proteomes" id="UP001629156"/>
    </source>
</evidence>
<keyword evidence="2" id="KW-1185">Reference proteome</keyword>
<dbReference type="RefSeq" id="WP_408084421.1">
    <property type="nucleotide sequence ID" value="NZ_JBELPZ010000005.1"/>
</dbReference>
<organism evidence="1 2">
    <name type="scientific">Flavobacterium rhizosphaerae</name>
    <dbReference type="NCBI Taxonomy" id="3163298"/>
    <lineage>
        <taxon>Bacteria</taxon>
        <taxon>Pseudomonadati</taxon>
        <taxon>Bacteroidota</taxon>
        <taxon>Flavobacteriia</taxon>
        <taxon>Flavobacteriales</taxon>
        <taxon>Flavobacteriaceae</taxon>
        <taxon>Flavobacterium</taxon>
    </lineage>
</organism>
<gene>
    <name evidence="1" type="ORF">ABS766_07020</name>
</gene>
<dbReference type="Proteomes" id="UP001629156">
    <property type="component" value="Unassembled WGS sequence"/>
</dbReference>
<protein>
    <recommendedName>
        <fullName evidence="3">Peptidase U49</fullName>
    </recommendedName>
</protein>
<reference evidence="1 2" key="1">
    <citation type="submission" date="2024-06" db="EMBL/GenBank/DDBJ databases">
        <authorList>
            <person name="Kaempfer P."/>
            <person name="Viver T."/>
        </authorList>
    </citation>
    <scope>NUCLEOTIDE SEQUENCE [LARGE SCALE GENOMIC DNA]</scope>
    <source>
        <strain evidence="1 2">ST-119</strain>
    </source>
</reference>